<dbReference type="NCBIfam" id="TIGR03519">
    <property type="entry name" value="T9SS_PorP_fam"/>
    <property type="match status" value="1"/>
</dbReference>
<name>A0A246G737_9FLAO</name>
<dbReference type="InterPro" id="IPR019861">
    <property type="entry name" value="PorP/SprF_Bacteroidetes"/>
</dbReference>
<evidence type="ECO:0000313" key="3">
    <source>
        <dbReference type="Proteomes" id="UP000198034"/>
    </source>
</evidence>
<proteinExistence type="predicted"/>
<keyword evidence="1" id="KW-0732">Signal</keyword>
<dbReference type="Proteomes" id="UP000198034">
    <property type="component" value="Unassembled WGS sequence"/>
</dbReference>
<evidence type="ECO:0008006" key="4">
    <source>
        <dbReference type="Google" id="ProtNLM"/>
    </source>
</evidence>
<dbReference type="EMBL" id="MTCY01000097">
    <property type="protein sequence ID" value="OWP74116.1"/>
    <property type="molecule type" value="Genomic_DNA"/>
</dbReference>
<comment type="caution">
    <text evidence="2">The sequence shown here is derived from an EMBL/GenBank/DDBJ whole genome shotgun (WGS) entry which is preliminary data.</text>
</comment>
<feature type="chain" id="PRO_5012941764" description="Type IX secretion system membrane protein PorP/SprF" evidence="1">
    <location>
        <begin position="19"/>
        <end position="304"/>
    </location>
</feature>
<dbReference type="OrthoDB" id="1114455at2"/>
<evidence type="ECO:0000313" key="2">
    <source>
        <dbReference type="EMBL" id="OWP74116.1"/>
    </source>
</evidence>
<accession>A0A246G737</accession>
<organism evidence="2 3">
    <name type="scientific">Flavobacterium columnare</name>
    <dbReference type="NCBI Taxonomy" id="996"/>
    <lineage>
        <taxon>Bacteria</taxon>
        <taxon>Pseudomonadati</taxon>
        <taxon>Bacteroidota</taxon>
        <taxon>Flavobacteriia</taxon>
        <taxon>Flavobacteriales</taxon>
        <taxon>Flavobacteriaceae</taxon>
        <taxon>Flavobacterium</taxon>
    </lineage>
</organism>
<dbReference type="AlphaFoldDB" id="A0A246G737"/>
<dbReference type="Pfam" id="PF11751">
    <property type="entry name" value="PorP_SprF"/>
    <property type="match status" value="1"/>
</dbReference>
<feature type="signal peptide" evidence="1">
    <location>
        <begin position="1"/>
        <end position="18"/>
    </location>
</feature>
<gene>
    <name evidence="2" type="ORF">BWK62_15020</name>
</gene>
<protein>
    <recommendedName>
        <fullName evidence="4">Type IX secretion system membrane protein PorP/SprF</fullName>
    </recommendedName>
</protein>
<evidence type="ECO:0000256" key="1">
    <source>
        <dbReference type="SAM" id="SignalP"/>
    </source>
</evidence>
<reference evidence="2 3" key="1">
    <citation type="journal article" date="2017" name="Infect. Genet. Evol.">
        <title>Comparative genome analysis of fish pathogen Flavobacterium columnare reveals extensive sequence diversity within the species.</title>
        <authorList>
            <person name="Kayansamruaj P."/>
            <person name="Dong H.T."/>
            <person name="Hirono I."/>
            <person name="Kondo H."/>
            <person name="Senapin S."/>
            <person name="Rodkhum C."/>
        </authorList>
    </citation>
    <scope>NUCLEOTIDE SEQUENCE [LARGE SCALE GENOMIC DNA]</scope>
    <source>
        <strain evidence="2 3">1214</strain>
    </source>
</reference>
<sequence length="304" mass="34230">MKKRIIYLLLLISGSGFAQQEAQYTQYMYNTANVNPGYAGTRGCFSALVMHRSQWVGLEGAPQTNTVALSTPLGLNNKMGLGVSVINDKIGPSDENAISVDLSYNIDTSERSKLSFGLKGTANFFSVDFNKTKIHNVTDGLLRQNVDNRFFPNIGAGAFWYSDKSYVGLSIPFILEQKYYDNDVQYVASERMHPHLIAGHVFRLSSEVQFKPSTMIKYVNGAPLQVDLSGNFWFNEKFSLGAAYRWSAAWSAMAGFQINDSWLIGYAYDRDVTRLGNFNSGSHEIFLRYELFKRVEKVVAPRFF</sequence>